<gene>
    <name evidence="2" type="ORF">NEMVEDRAFT_v1g123871</name>
</gene>
<organism evidence="2 3">
    <name type="scientific">Nematostella vectensis</name>
    <name type="common">Starlet sea anemone</name>
    <dbReference type="NCBI Taxonomy" id="45351"/>
    <lineage>
        <taxon>Eukaryota</taxon>
        <taxon>Metazoa</taxon>
        <taxon>Cnidaria</taxon>
        <taxon>Anthozoa</taxon>
        <taxon>Hexacorallia</taxon>
        <taxon>Actiniaria</taxon>
        <taxon>Edwardsiidae</taxon>
        <taxon>Nematostella</taxon>
    </lineage>
</organism>
<dbReference type="STRING" id="45351.A7SML9"/>
<dbReference type="AlphaFoldDB" id="A7SML9"/>
<feature type="non-terminal residue" evidence="2">
    <location>
        <position position="1"/>
    </location>
</feature>
<dbReference type="EMBL" id="DS469710">
    <property type="protein sequence ID" value="EDO35055.1"/>
    <property type="molecule type" value="Genomic_DNA"/>
</dbReference>
<proteinExistence type="predicted"/>
<sequence length="188" mass="22178">MTNKSFAIREFNVERRSIPLAIQTYFWRQTSQLLKTKLVKRQYESACIALERVICENRIQDLQPSLASAVKSVPRWYFVHSSVPYVIQCCAALLSNRHQLGYFDRLSNSERELLYTLQWILYEAPAICNIEDPENQLHPMTTIELFVNLLIPHVFKIHENDLTFRLEYGQQLWKPLWSHKLPPLPAFT</sequence>
<evidence type="ECO:0000259" key="1">
    <source>
        <dbReference type="Pfam" id="PF15778"/>
    </source>
</evidence>
<feature type="domain" description="Cation channel complex component UNC80 N-terminal" evidence="1">
    <location>
        <begin position="17"/>
        <end position="188"/>
    </location>
</feature>
<dbReference type="PANTHER" id="PTHR31781:SF1">
    <property type="entry name" value="PROTEIN UNC-80 HOMOLOG"/>
    <property type="match status" value="1"/>
</dbReference>
<name>A7SML9_NEMVE</name>
<evidence type="ECO:0000313" key="3">
    <source>
        <dbReference type="Proteomes" id="UP000001593"/>
    </source>
</evidence>
<dbReference type="Pfam" id="PF15778">
    <property type="entry name" value="UNC80_N"/>
    <property type="match status" value="1"/>
</dbReference>
<protein>
    <recommendedName>
        <fullName evidence="1">Cation channel complex component UNC80 N-terminal domain-containing protein</fullName>
    </recommendedName>
</protein>
<keyword evidence="3" id="KW-1185">Reference proteome</keyword>
<reference evidence="2 3" key="1">
    <citation type="journal article" date="2007" name="Science">
        <title>Sea anemone genome reveals ancestral eumetazoan gene repertoire and genomic organization.</title>
        <authorList>
            <person name="Putnam N.H."/>
            <person name="Srivastava M."/>
            <person name="Hellsten U."/>
            <person name="Dirks B."/>
            <person name="Chapman J."/>
            <person name="Salamov A."/>
            <person name="Terry A."/>
            <person name="Shapiro H."/>
            <person name="Lindquist E."/>
            <person name="Kapitonov V.V."/>
            <person name="Jurka J."/>
            <person name="Genikhovich G."/>
            <person name="Grigoriev I.V."/>
            <person name="Lucas S.M."/>
            <person name="Steele R.E."/>
            <person name="Finnerty J.R."/>
            <person name="Technau U."/>
            <person name="Martindale M.Q."/>
            <person name="Rokhsar D.S."/>
        </authorList>
    </citation>
    <scope>NUCLEOTIDE SEQUENCE [LARGE SCALE GENOMIC DNA]</scope>
    <source>
        <strain evidence="3">CH2 X CH6</strain>
    </source>
</reference>
<evidence type="ECO:0000313" key="2">
    <source>
        <dbReference type="EMBL" id="EDO35055.1"/>
    </source>
</evidence>
<dbReference type="PhylomeDB" id="A7SML9"/>
<dbReference type="PANTHER" id="PTHR31781">
    <property type="entry name" value="UNC80"/>
    <property type="match status" value="1"/>
</dbReference>
<accession>A7SML9</accession>
<dbReference type="Proteomes" id="UP000001593">
    <property type="component" value="Unassembled WGS sequence"/>
</dbReference>
<dbReference type="InParanoid" id="A7SML9"/>
<dbReference type="HOGENOM" id="CLU_100003_0_0_1"/>
<dbReference type="InterPro" id="IPR031542">
    <property type="entry name" value="UNC80_N"/>
</dbReference>
<dbReference type="eggNOG" id="ENOG502QSTP">
    <property type="taxonomic scope" value="Eukaryota"/>
</dbReference>